<dbReference type="OrthoDB" id="1886686at2759"/>
<keyword evidence="1" id="KW-0175">Coiled coil</keyword>
<organism evidence="3 4">
    <name type="scientific">Tetracentron sinense</name>
    <name type="common">Spur-leaf</name>
    <dbReference type="NCBI Taxonomy" id="13715"/>
    <lineage>
        <taxon>Eukaryota</taxon>
        <taxon>Viridiplantae</taxon>
        <taxon>Streptophyta</taxon>
        <taxon>Embryophyta</taxon>
        <taxon>Tracheophyta</taxon>
        <taxon>Spermatophyta</taxon>
        <taxon>Magnoliopsida</taxon>
        <taxon>Trochodendrales</taxon>
        <taxon>Trochodendraceae</taxon>
        <taxon>Tetracentron</taxon>
    </lineage>
</organism>
<dbReference type="Proteomes" id="UP000655225">
    <property type="component" value="Unassembled WGS sequence"/>
</dbReference>
<evidence type="ECO:0000256" key="1">
    <source>
        <dbReference type="SAM" id="Coils"/>
    </source>
</evidence>
<gene>
    <name evidence="3" type="ORF">HHK36_022056</name>
</gene>
<proteinExistence type="predicted"/>
<dbReference type="EMBL" id="JABCRI010000016">
    <property type="protein sequence ID" value="KAF8391822.1"/>
    <property type="molecule type" value="Genomic_DNA"/>
</dbReference>
<evidence type="ECO:0000313" key="4">
    <source>
        <dbReference type="Proteomes" id="UP000655225"/>
    </source>
</evidence>
<evidence type="ECO:0000313" key="3">
    <source>
        <dbReference type="EMBL" id="KAF8391822.1"/>
    </source>
</evidence>
<reference evidence="3 4" key="1">
    <citation type="submission" date="2020-04" db="EMBL/GenBank/DDBJ databases">
        <title>Plant Genome Project.</title>
        <authorList>
            <person name="Zhang R.-G."/>
        </authorList>
    </citation>
    <scope>NUCLEOTIDE SEQUENCE [LARGE SCALE GENOMIC DNA]</scope>
    <source>
        <strain evidence="3">YNK0</strain>
        <tissue evidence="3">Leaf</tissue>
    </source>
</reference>
<feature type="signal peptide" evidence="2">
    <location>
        <begin position="1"/>
        <end position="16"/>
    </location>
</feature>
<protein>
    <submittedName>
        <fullName evidence="3">Uncharacterized protein</fullName>
    </submittedName>
</protein>
<evidence type="ECO:0000256" key="2">
    <source>
        <dbReference type="SAM" id="SignalP"/>
    </source>
</evidence>
<feature type="chain" id="PRO_5032834226" evidence="2">
    <location>
        <begin position="17"/>
        <end position="269"/>
    </location>
</feature>
<comment type="caution">
    <text evidence="3">The sequence shown here is derived from an EMBL/GenBank/DDBJ whole genome shotgun (WGS) entry which is preliminary data.</text>
</comment>
<accession>A0A834YTS9</accession>
<dbReference type="AlphaFoldDB" id="A0A834YTS9"/>
<feature type="coiled-coil region" evidence="1">
    <location>
        <begin position="205"/>
        <end position="260"/>
    </location>
</feature>
<dbReference type="PANTHER" id="PTHR46328">
    <property type="entry name" value="FAR-RED IMPAIRED RESPONSIVE (FAR1) FAMILY PROTEIN-RELATED"/>
    <property type="match status" value="1"/>
</dbReference>
<name>A0A834YTS9_TETSI</name>
<keyword evidence="2" id="KW-0732">Signal</keyword>
<sequence>MNTTLVLLFSFSLSSSSRLELRTFPMPVTSSDDDKVWQTNTSMLVNSVWQANTSMLVNSRSLEHLGDLGIAKMMHEFISKRGIEIDAFVVDIVARVGDDDEMIENSMGQDLREGEMIESSVIRVPRVGEDGEVVENPGGTELILYRGDPNLEPYEGMEFESEEATKAFYDAYAQRVGFVTRVSSYCRSKLDGAVISRRLDDAKKIRELSHQLHRANQQCAMYREHLHMVLKDIEEHTYHLSEKVEDIVNSIKELESQEEQQHSHPRHRC</sequence>
<keyword evidence="4" id="KW-1185">Reference proteome</keyword>
<dbReference type="PANTHER" id="PTHR46328:SF39">
    <property type="entry name" value="PROTEIN FAR1-RELATED SEQUENCE 5-LIKE"/>
    <property type="match status" value="1"/>
</dbReference>